<comment type="caution">
    <text evidence="2">The sequence shown here is derived from an EMBL/GenBank/DDBJ whole genome shotgun (WGS) entry which is preliminary data.</text>
</comment>
<accession>A0A7Z0SCQ4</accession>
<evidence type="ECO:0000256" key="1">
    <source>
        <dbReference type="SAM" id="Phobius"/>
    </source>
</evidence>
<protein>
    <submittedName>
        <fullName evidence="2">Uncharacterized protein</fullName>
    </submittedName>
</protein>
<gene>
    <name evidence="2" type="ORF">H0A75_03365</name>
</gene>
<evidence type="ECO:0000313" key="3">
    <source>
        <dbReference type="Proteomes" id="UP000537890"/>
    </source>
</evidence>
<feature type="transmembrane region" description="Helical" evidence="1">
    <location>
        <begin position="47"/>
        <end position="68"/>
    </location>
</feature>
<keyword evidence="1" id="KW-1133">Transmembrane helix</keyword>
<sequence length="77" mass="8727">MVTVFIPDTSAKSWMTVMALMSLVSLVFLVLWLVKPKIIRQATRKEVSIRGVTAFFFFIVLSAILLTLKNQITPLNQ</sequence>
<proteinExistence type="predicted"/>
<dbReference type="Proteomes" id="UP000537890">
    <property type="component" value="Unassembled WGS sequence"/>
</dbReference>
<keyword evidence="1" id="KW-0812">Transmembrane</keyword>
<dbReference type="EMBL" id="JACCHS010000043">
    <property type="protein sequence ID" value="NYT46808.1"/>
    <property type="molecule type" value="Genomic_DNA"/>
</dbReference>
<organism evidence="2 3">
    <name type="scientific">Candidatus Methanofishera endochildressiae</name>
    <dbReference type="NCBI Taxonomy" id="2738884"/>
    <lineage>
        <taxon>Bacteria</taxon>
        <taxon>Pseudomonadati</taxon>
        <taxon>Pseudomonadota</taxon>
        <taxon>Gammaproteobacteria</taxon>
        <taxon>Candidatus Methanofishera</taxon>
    </lineage>
</organism>
<dbReference type="AlphaFoldDB" id="A0A7Z0SCQ4"/>
<keyword evidence="1" id="KW-0472">Membrane</keyword>
<reference evidence="2 3" key="1">
    <citation type="submission" date="2020-05" db="EMBL/GenBank/DDBJ databases">
        <title>Horizontal transmission and recombination maintain forever young bacterial symbiont genomes.</title>
        <authorList>
            <person name="Russell S.L."/>
            <person name="Pepper-Tunick E."/>
            <person name="Svedberg J."/>
            <person name="Byrne A."/>
            <person name="Ruelas Castillo J."/>
            <person name="Vollmers C."/>
            <person name="Beinart R.A."/>
            <person name="Corbett-Detig R."/>
        </authorList>
    </citation>
    <scope>NUCLEOTIDE SEQUENCE [LARGE SCALE GENOMIC DNA]</scope>
    <source>
        <strain evidence="2">4727-3</strain>
    </source>
</reference>
<feature type="transmembrane region" description="Helical" evidence="1">
    <location>
        <begin position="14"/>
        <end position="35"/>
    </location>
</feature>
<evidence type="ECO:0000313" key="2">
    <source>
        <dbReference type="EMBL" id="NYT46808.1"/>
    </source>
</evidence>
<name>A0A7Z0SCQ4_9GAMM</name>